<accession>A0A0A9H5D1</accession>
<name>A0A0A9H5D1_ARUDO</name>
<proteinExistence type="predicted"/>
<reference evidence="1" key="1">
    <citation type="submission" date="2014-09" db="EMBL/GenBank/DDBJ databases">
        <authorList>
            <person name="Magalhaes I.L.F."/>
            <person name="Oliveira U."/>
            <person name="Santos F.R."/>
            <person name="Vidigal T.H.D.A."/>
            <person name="Brescovit A.D."/>
            <person name="Santos A.J."/>
        </authorList>
    </citation>
    <scope>NUCLEOTIDE SEQUENCE</scope>
    <source>
        <tissue evidence="1">Shoot tissue taken approximately 20 cm above the soil surface</tissue>
    </source>
</reference>
<organism evidence="1">
    <name type="scientific">Arundo donax</name>
    <name type="common">Giant reed</name>
    <name type="synonym">Donax arundinaceus</name>
    <dbReference type="NCBI Taxonomy" id="35708"/>
    <lineage>
        <taxon>Eukaryota</taxon>
        <taxon>Viridiplantae</taxon>
        <taxon>Streptophyta</taxon>
        <taxon>Embryophyta</taxon>
        <taxon>Tracheophyta</taxon>
        <taxon>Spermatophyta</taxon>
        <taxon>Magnoliopsida</taxon>
        <taxon>Liliopsida</taxon>
        <taxon>Poales</taxon>
        <taxon>Poaceae</taxon>
        <taxon>PACMAD clade</taxon>
        <taxon>Arundinoideae</taxon>
        <taxon>Arundineae</taxon>
        <taxon>Arundo</taxon>
    </lineage>
</organism>
<reference evidence="1" key="2">
    <citation type="journal article" date="2015" name="Data Brief">
        <title>Shoot transcriptome of the giant reed, Arundo donax.</title>
        <authorList>
            <person name="Barrero R.A."/>
            <person name="Guerrero F.D."/>
            <person name="Moolhuijzen P."/>
            <person name="Goolsby J.A."/>
            <person name="Tidwell J."/>
            <person name="Bellgard S.E."/>
            <person name="Bellgard M.I."/>
        </authorList>
    </citation>
    <scope>NUCLEOTIDE SEQUENCE</scope>
    <source>
        <tissue evidence="1">Shoot tissue taken approximately 20 cm above the soil surface</tissue>
    </source>
</reference>
<dbReference type="EMBL" id="GBRH01169823">
    <property type="protein sequence ID" value="JAE28073.1"/>
    <property type="molecule type" value="Transcribed_RNA"/>
</dbReference>
<sequence>MWCVIYGLANVSCNVLQRLVTSNFSYTHGRMYLLKIVLQLSPEPTCHPYWAYRLLTNQPLLCCIEI</sequence>
<evidence type="ECO:0000313" key="1">
    <source>
        <dbReference type="EMBL" id="JAE28073.1"/>
    </source>
</evidence>
<dbReference type="AlphaFoldDB" id="A0A0A9H5D1"/>
<protein>
    <submittedName>
        <fullName evidence="1">Uncharacterized protein</fullName>
    </submittedName>
</protein>